<evidence type="ECO:0000313" key="4">
    <source>
        <dbReference type="Proteomes" id="UP001498398"/>
    </source>
</evidence>
<feature type="compositionally biased region" description="Polar residues" evidence="1">
    <location>
        <begin position="243"/>
        <end position="255"/>
    </location>
</feature>
<dbReference type="EMBL" id="JBANRG010000087">
    <property type="protein sequence ID" value="KAK7437230.1"/>
    <property type="molecule type" value="Genomic_DNA"/>
</dbReference>
<dbReference type="Proteomes" id="UP001498398">
    <property type="component" value="Unassembled WGS sequence"/>
</dbReference>
<evidence type="ECO:0000313" key="3">
    <source>
        <dbReference type="EMBL" id="KAK7437230.1"/>
    </source>
</evidence>
<name>A0ABR1INC1_9AGAR</name>
<gene>
    <name evidence="3" type="ORF">VKT23_018672</name>
</gene>
<organism evidence="3 4">
    <name type="scientific">Marasmiellus scandens</name>
    <dbReference type="NCBI Taxonomy" id="2682957"/>
    <lineage>
        <taxon>Eukaryota</taxon>
        <taxon>Fungi</taxon>
        <taxon>Dikarya</taxon>
        <taxon>Basidiomycota</taxon>
        <taxon>Agaricomycotina</taxon>
        <taxon>Agaricomycetes</taxon>
        <taxon>Agaricomycetidae</taxon>
        <taxon>Agaricales</taxon>
        <taxon>Marasmiineae</taxon>
        <taxon>Omphalotaceae</taxon>
        <taxon>Marasmiellus</taxon>
    </lineage>
</organism>
<feature type="transmembrane region" description="Helical" evidence="2">
    <location>
        <begin position="193"/>
        <end position="217"/>
    </location>
</feature>
<accession>A0ABR1INC1</accession>
<evidence type="ECO:0000256" key="1">
    <source>
        <dbReference type="SAM" id="MobiDB-lite"/>
    </source>
</evidence>
<feature type="compositionally biased region" description="Low complexity" evidence="1">
    <location>
        <begin position="97"/>
        <end position="150"/>
    </location>
</feature>
<feature type="compositionally biased region" description="Polar residues" evidence="1">
    <location>
        <begin position="298"/>
        <end position="311"/>
    </location>
</feature>
<keyword evidence="2" id="KW-0812">Transmembrane</keyword>
<keyword evidence="2" id="KW-0472">Membrane</keyword>
<evidence type="ECO:0000256" key="2">
    <source>
        <dbReference type="SAM" id="Phobius"/>
    </source>
</evidence>
<feature type="compositionally biased region" description="Polar residues" evidence="1">
    <location>
        <begin position="165"/>
        <end position="192"/>
    </location>
</feature>
<comment type="caution">
    <text evidence="3">The sequence shown here is derived from an EMBL/GenBank/DDBJ whole genome shotgun (WGS) entry which is preliminary data.</text>
</comment>
<keyword evidence="4" id="KW-1185">Reference proteome</keyword>
<protein>
    <submittedName>
        <fullName evidence="3">Uncharacterized protein</fullName>
    </submittedName>
</protein>
<dbReference type="Gene3D" id="1.20.5.510">
    <property type="entry name" value="Single helix bin"/>
    <property type="match status" value="1"/>
</dbReference>
<sequence>MPSTGESVTVTLPFLKDDQKSVKFEILQDSSTVSTVDISPTPGDQGKKRFIFQAPPFPGTFDLAVSGGHTSTGALIVTPAHPSAPTESSPPGPTPEPTGQASSNPSSNSTSPASGATLFSSSETTRSSILSSLTLPPNESGSPNNSSPQSPFVPPSYPLVRPSALSFNPGSSQSTFSTGQEGTTSSKSSNSNMGAIVGGVVGGVFFLLLLTAALCLWRRRARVESPSTSTMFQRELMVRSKSDSPSAQVKDSQVFQFGASEKVSPSRRTSSSSIDDADEKTPSLVKYTSSPTKREPTRPTSPTATSIYTDYTQSTEVQYDSVVPRIPARTDRQMEIQERIMDLRGQMIGMVGAGNAGDLSRIREKIKKLEEAQNSDWALEISDVPPSGLEGVLQSERIVKASRI</sequence>
<feature type="region of interest" description="Disordered" evidence="1">
    <location>
        <begin position="239"/>
        <end position="311"/>
    </location>
</feature>
<reference evidence="3 4" key="1">
    <citation type="submission" date="2024-01" db="EMBL/GenBank/DDBJ databases">
        <title>A draft genome for the cacao thread blight pathogen Marasmiellus scandens.</title>
        <authorList>
            <person name="Baruah I.K."/>
            <person name="Leung J."/>
            <person name="Bukari Y."/>
            <person name="Amoako-Attah I."/>
            <person name="Meinhardt L.W."/>
            <person name="Bailey B.A."/>
            <person name="Cohen S.P."/>
        </authorList>
    </citation>
    <scope>NUCLEOTIDE SEQUENCE [LARGE SCALE GENOMIC DNA]</scope>
    <source>
        <strain evidence="3 4">GH-19</strain>
    </source>
</reference>
<keyword evidence="2" id="KW-1133">Transmembrane helix</keyword>
<feature type="region of interest" description="Disordered" evidence="1">
    <location>
        <begin position="63"/>
        <end position="192"/>
    </location>
</feature>
<proteinExistence type="predicted"/>